<dbReference type="GO" id="GO:0005829">
    <property type="term" value="C:cytosol"/>
    <property type="evidence" value="ECO:0007669"/>
    <property type="project" value="TreeGrafter"/>
</dbReference>
<evidence type="ECO:0000256" key="2">
    <source>
        <dbReference type="ARBA" id="ARBA00023015"/>
    </source>
</evidence>
<dbReference type="CDD" id="cd08412">
    <property type="entry name" value="PBP2_PAO1_like"/>
    <property type="match status" value="1"/>
</dbReference>
<dbReference type="InterPro" id="IPR036390">
    <property type="entry name" value="WH_DNA-bd_sf"/>
</dbReference>
<proteinExistence type="inferred from homology"/>
<comment type="caution">
    <text evidence="6">The sequence shown here is derived from an EMBL/GenBank/DDBJ whole genome shotgun (WGS) entry which is preliminary data.</text>
</comment>
<keyword evidence="3" id="KW-0238">DNA-binding</keyword>
<dbReference type="EMBL" id="JAGQAF010000009">
    <property type="protein sequence ID" value="MCE8538814.1"/>
    <property type="molecule type" value="Genomic_DNA"/>
</dbReference>
<dbReference type="InterPro" id="IPR000847">
    <property type="entry name" value="LysR_HTH_N"/>
</dbReference>
<dbReference type="PRINTS" id="PR00039">
    <property type="entry name" value="HTHLYSR"/>
</dbReference>
<evidence type="ECO:0000313" key="7">
    <source>
        <dbReference type="Proteomes" id="UP000813672"/>
    </source>
</evidence>
<name>A0A9Q3ZPK8_9RHOB</name>
<keyword evidence="4" id="KW-0804">Transcription</keyword>
<dbReference type="Pfam" id="PF03466">
    <property type="entry name" value="LysR_substrate"/>
    <property type="match status" value="1"/>
</dbReference>
<evidence type="ECO:0000256" key="1">
    <source>
        <dbReference type="ARBA" id="ARBA00009437"/>
    </source>
</evidence>
<protein>
    <submittedName>
        <fullName evidence="6">LysR family transcriptional regulator</fullName>
    </submittedName>
</protein>
<dbReference type="GO" id="GO:0003700">
    <property type="term" value="F:DNA-binding transcription factor activity"/>
    <property type="evidence" value="ECO:0007669"/>
    <property type="project" value="InterPro"/>
</dbReference>
<dbReference type="SUPFAM" id="SSF53850">
    <property type="entry name" value="Periplasmic binding protein-like II"/>
    <property type="match status" value="1"/>
</dbReference>
<dbReference type="AlphaFoldDB" id="A0A9Q3ZPK8"/>
<accession>A0A9Q3ZPK8</accession>
<sequence length="320" mass="35111">MLNFTLKQLRYVEAADRSGSIAKAADELNISQSSITAAIDALESGLGFDLFVRTPARGIRATASGRDALGLIRRFIHQSHQFEEELSSLGGLTRGTVRIACYATAAPSFLPPVLRAITEGFPDLSIQLLEGNMARIMEFLDEGEADVAFTYSQVLSDRCRFEPLFEAPPYAMVSVDDPLAGQSSTTFAELATRPMVMLDLPHTRDYFVGMFEALGLSPNIAHSTRSSEIVRALVAGGFGFSLLNIRPVDYRESESRYRIVPISDAPLSPIFGIATMDGAQQTRMVRAFVQSCTELRDRGVFEDLVVRCPGQSTPPFPRKM</sequence>
<evidence type="ECO:0000256" key="4">
    <source>
        <dbReference type="ARBA" id="ARBA00023163"/>
    </source>
</evidence>
<comment type="similarity">
    <text evidence="1">Belongs to the LysR transcriptional regulatory family.</text>
</comment>
<dbReference type="SUPFAM" id="SSF46785">
    <property type="entry name" value="Winged helix' DNA-binding domain"/>
    <property type="match status" value="1"/>
</dbReference>
<dbReference type="Gene3D" id="3.40.190.10">
    <property type="entry name" value="Periplasmic binding protein-like II"/>
    <property type="match status" value="2"/>
</dbReference>
<organism evidence="6 7">
    <name type="scientific">Ruegeria pomeroyi</name>
    <dbReference type="NCBI Taxonomy" id="89184"/>
    <lineage>
        <taxon>Bacteria</taxon>
        <taxon>Pseudomonadati</taxon>
        <taxon>Pseudomonadota</taxon>
        <taxon>Alphaproteobacteria</taxon>
        <taxon>Rhodobacterales</taxon>
        <taxon>Roseobacteraceae</taxon>
        <taxon>Ruegeria</taxon>
    </lineage>
</organism>
<dbReference type="Proteomes" id="UP000813672">
    <property type="component" value="Unassembled WGS sequence"/>
</dbReference>
<dbReference type="Pfam" id="PF00126">
    <property type="entry name" value="HTH_1"/>
    <property type="match status" value="1"/>
</dbReference>
<gene>
    <name evidence="6" type="ORF">KBY27_15285</name>
</gene>
<dbReference type="RefSeq" id="WP_234220665.1">
    <property type="nucleotide sequence ID" value="NZ_JAGQAF010000009.1"/>
</dbReference>
<evidence type="ECO:0000259" key="5">
    <source>
        <dbReference type="PROSITE" id="PS50931"/>
    </source>
</evidence>
<dbReference type="Gene3D" id="1.10.10.10">
    <property type="entry name" value="Winged helix-like DNA-binding domain superfamily/Winged helix DNA-binding domain"/>
    <property type="match status" value="1"/>
</dbReference>
<dbReference type="InterPro" id="IPR036388">
    <property type="entry name" value="WH-like_DNA-bd_sf"/>
</dbReference>
<evidence type="ECO:0000313" key="6">
    <source>
        <dbReference type="EMBL" id="MCE8538814.1"/>
    </source>
</evidence>
<dbReference type="GO" id="GO:0003677">
    <property type="term" value="F:DNA binding"/>
    <property type="evidence" value="ECO:0007669"/>
    <property type="project" value="UniProtKB-KW"/>
</dbReference>
<evidence type="ECO:0000256" key="3">
    <source>
        <dbReference type="ARBA" id="ARBA00023125"/>
    </source>
</evidence>
<feature type="domain" description="HTH lysR-type" evidence="5">
    <location>
        <begin position="4"/>
        <end position="62"/>
    </location>
</feature>
<dbReference type="PANTHER" id="PTHR30419">
    <property type="entry name" value="HTH-TYPE TRANSCRIPTIONAL REGULATOR YBHD"/>
    <property type="match status" value="1"/>
</dbReference>
<dbReference type="PROSITE" id="PS50931">
    <property type="entry name" value="HTH_LYSR"/>
    <property type="match status" value="1"/>
</dbReference>
<reference evidence="6" key="1">
    <citation type="journal article" date="2021" name="Environ. Microbiol.">
        <title>Cryptic niche differentiation of novel sediment ecotypes of Rugeria pomeroyi correlates with nitrate respiration.</title>
        <authorList>
            <person name="Lin X."/>
            <person name="McNichol J."/>
            <person name="Chu X."/>
            <person name="Qian Y."/>
            <person name="Luo H."/>
        </authorList>
    </citation>
    <scope>NUCLEOTIDE SEQUENCE</scope>
    <source>
        <strain evidence="6">SZCCDBB064</strain>
    </source>
</reference>
<dbReference type="InterPro" id="IPR005119">
    <property type="entry name" value="LysR_subst-bd"/>
</dbReference>
<keyword evidence="2" id="KW-0805">Transcription regulation</keyword>
<dbReference type="InterPro" id="IPR050950">
    <property type="entry name" value="HTH-type_LysR_regulators"/>
</dbReference>